<dbReference type="AlphaFoldDB" id="D0A9R6"/>
<reference evidence="3" key="1">
    <citation type="journal article" date="2010" name="PLoS Negl. Trop. Dis.">
        <title>The genome sequence of Trypanosoma brucei gambiense, causative agent of chronic human african trypanosomiasis.</title>
        <authorList>
            <person name="Jackson A.P."/>
            <person name="Sanders M."/>
            <person name="Berry A."/>
            <person name="McQuillan J."/>
            <person name="Aslett M.A."/>
            <person name="Quail M.A."/>
            <person name="Chukualim B."/>
            <person name="Capewell P."/>
            <person name="MacLeod A."/>
            <person name="Melville S.E."/>
            <person name="Gibson W."/>
            <person name="Barry J.D."/>
            <person name="Berriman M."/>
            <person name="Hertz-Fowler C."/>
        </authorList>
    </citation>
    <scope>NUCLEOTIDE SEQUENCE [LARGE SCALE GENOMIC DNA]</scope>
    <source>
        <strain evidence="3">MHOM/CI/86/DAL972</strain>
    </source>
</reference>
<keyword evidence="1" id="KW-0472">Membrane</keyword>
<dbReference type="KEGG" id="tbg:TbgDal_XI15360"/>
<dbReference type="Proteomes" id="UP000002316">
    <property type="component" value="Chromosome 11"/>
</dbReference>
<dbReference type="RefSeq" id="XP_011780681.1">
    <property type="nucleotide sequence ID" value="XM_011782379.1"/>
</dbReference>
<keyword evidence="1" id="KW-1133">Transmembrane helix</keyword>
<evidence type="ECO:0000256" key="1">
    <source>
        <dbReference type="SAM" id="Phobius"/>
    </source>
</evidence>
<name>D0A9R6_TRYB9</name>
<evidence type="ECO:0000313" key="2">
    <source>
        <dbReference type="EMBL" id="CBH18417.1"/>
    </source>
</evidence>
<proteinExistence type="predicted"/>
<evidence type="ECO:0000313" key="3">
    <source>
        <dbReference type="Proteomes" id="UP000002316"/>
    </source>
</evidence>
<gene>
    <name evidence="2" type="ORF">TbgDal_XI15360</name>
</gene>
<accession>D0A9R6</accession>
<protein>
    <submittedName>
        <fullName evidence="2">Uncharacterized protein</fullName>
    </submittedName>
</protein>
<sequence>MCLGTRLCGRMYTFWGQLDFFFFLPSPLCLHLISVYVERIRLFSYTFSKFLFRIVSIYILDDTVYQPRRCIKFDDRSAGAPKPFSALRIFSYQRMFRGESTM</sequence>
<organism evidence="2 3">
    <name type="scientific">Trypanosoma brucei gambiense (strain MHOM/CI/86/DAL972)</name>
    <dbReference type="NCBI Taxonomy" id="679716"/>
    <lineage>
        <taxon>Eukaryota</taxon>
        <taxon>Discoba</taxon>
        <taxon>Euglenozoa</taxon>
        <taxon>Kinetoplastea</taxon>
        <taxon>Metakinetoplastina</taxon>
        <taxon>Trypanosomatida</taxon>
        <taxon>Trypanosomatidae</taxon>
        <taxon>Trypanosoma</taxon>
    </lineage>
</organism>
<keyword evidence="1" id="KW-0812">Transmembrane</keyword>
<dbReference type="EMBL" id="FN554974">
    <property type="protein sequence ID" value="CBH18417.1"/>
    <property type="molecule type" value="Genomic_DNA"/>
</dbReference>
<feature type="transmembrane region" description="Helical" evidence="1">
    <location>
        <begin position="12"/>
        <end position="36"/>
    </location>
</feature>
<dbReference type="GeneID" id="23866727"/>